<dbReference type="GO" id="GO:0009401">
    <property type="term" value="P:phosphoenolpyruvate-dependent sugar phosphotransferase system"/>
    <property type="evidence" value="ECO:0007669"/>
    <property type="project" value="UniProtKB-KW"/>
</dbReference>
<organism evidence="16 17">
    <name type="scientific">Planomicrobium soli</name>
    <dbReference type="NCBI Taxonomy" id="1176648"/>
    <lineage>
        <taxon>Bacteria</taxon>
        <taxon>Bacillati</taxon>
        <taxon>Bacillota</taxon>
        <taxon>Bacilli</taxon>
        <taxon>Bacillales</taxon>
        <taxon>Caryophanaceae</taxon>
        <taxon>Planomicrobium</taxon>
    </lineage>
</organism>
<dbReference type="PANTHER" id="PTHR30175">
    <property type="entry name" value="PHOSPHOTRANSFERASE SYSTEM TRANSPORT PROTEIN"/>
    <property type="match status" value="1"/>
</dbReference>
<feature type="domain" description="PTS EIIC type-1" evidence="15">
    <location>
        <begin position="104"/>
        <end position="456"/>
    </location>
</feature>
<keyword evidence="8" id="KW-0418">Kinase</keyword>
<dbReference type="NCBIfam" id="TIGR01995">
    <property type="entry name" value="PTS-II-ABC-beta"/>
    <property type="match status" value="1"/>
</dbReference>
<proteinExistence type="predicted"/>
<name>A0A2P8GQG6_9BACL</name>
<dbReference type="InterPro" id="IPR013013">
    <property type="entry name" value="PTS_EIIC_1"/>
</dbReference>
<keyword evidence="9 12" id="KW-1133">Transmembrane helix</keyword>
<dbReference type="GO" id="GO:0008982">
    <property type="term" value="F:protein-N(PI)-phosphohistidine-sugar phosphotransferase activity"/>
    <property type="evidence" value="ECO:0007669"/>
    <property type="project" value="InterPro"/>
</dbReference>
<keyword evidence="7 12" id="KW-0812">Transmembrane</keyword>
<dbReference type="PROSITE" id="PS51093">
    <property type="entry name" value="PTS_EIIA_TYPE_1"/>
    <property type="match status" value="1"/>
</dbReference>
<dbReference type="PROSITE" id="PS01035">
    <property type="entry name" value="PTS_EIIB_TYPE_1_CYS"/>
    <property type="match status" value="1"/>
</dbReference>
<feature type="transmembrane region" description="Helical" evidence="12">
    <location>
        <begin position="381"/>
        <end position="400"/>
    </location>
</feature>
<accession>A0A2P8GQG6</accession>
<evidence type="ECO:0000256" key="9">
    <source>
        <dbReference type="ARBA" id="ARBA00022989"/>
    </source>
</evidence>
<keyword evidence="10 12" id="KW-0472">Membrane</keyword>
<dbReference type="PANTHER" id="PTHR30175:SF1">
    <property type="entry name" value="PTS SYSTEM ARBUTIN-, CELLOBIOSE-, AND SALICIN-SPECIFIC EIIBC COMPONENT-RELATED"/>
    <property type="match status" value="1"/>
</dbReference>
<dbReference type="PROSITE" id="PS00371">
    <property type="entry name" value="PTS_EIIA_TYPE_1_HIS"/>
    <property type="match status" value="1"/>
</dbReference>
<dbReference type="InterPro" id="IPR018113">
    <property type="entry name" value="PTrfase_EIIB_Cys"/>
</dbReference>
<dbReference type="Gene3D" id="2.70.70.10">
    <property type="entry name" value="Glucose Permease (Domain IIA)"/>
    <property type="match status" value="1"/>
</dbReference>
<evidence type="ECO:0000256" key="2">
    <source>
        <dbReference type="ARBA" id="ARBA00022448"/>
    </source>
</evidence>
<dbReference type="GO" id="GO:0016301">
    <property type="term" value="F:kinase activity"/>
    <property type="evidence" value="ECO:0007669"/>
    <property type="project" value="UniProtKB-KW"/>
</dbReference>
<evidence type="ECO:0000256" key="7">
    <source>
        <dbReference type="ARBA" id="ARBA00022692"/>
    </source>
</evidence>
<feature type="transmembrane region" description="Helical" evidence="12">
    <location>
        <begin position="145"/>
        <end position="167"/>
    </location>
</feature>
<dbReference type="InterPro" id="IPR011297">
    <property type="entry name" value="PTS_IIABC_b_glu"/>
</dbReference>
<dbReference type="InterPro" id="IPR036878">
    <property type="entry name" value="Glu_permease_IIB"/>
</dbReference>
<keyword evidence="2" id="KW-0813">Transport</keyword>
<evidence type="ECO:0000256" key="10">
    <source>
        <dbReference type="ARBA" id="ARBA00023136"/>
    </source>
</evidence>
<dbReference type="InterPro" id="IPR050558">
    <property type="entry name" value="PTS_Sugar-Specific_Components"/>
</dbReference>
<dbReference type="AlphaFoldDB" id="A0A2P8GQG6"/>
<evidence type="ECO:0000313" key="16">
    <source>
        <dbReference type="EMBL" id="PSL36211.1"/>
    </source>
</evidence>
<dbReference type="InterPro" id="IPR001127">
    <property type="entry name" value="PTS_EIIA_1_perm"/>
</dbReference>
<feature type="transmembrane region" description="Helical" evidence="12">
    <location>
        <begin position="205"/>
        <end position="227"/>
    </location>
</feature>
<dbReference type="InterPro" id="IPR001996">
    <property type="entry name" value="PTS_IIB_1"/>
</dbReference>
<feature type="transmembrane region" description="Helical" evidence="12">
    <location>
        <begin position="353"/>
        <end position="374"/>
    </location>
</feature>
<evidence type="ECO:0000256" key="3">
    <source>
        <dbReference type="ARBA" id="ARBA00022475"/>
    </source>
</evidence>
<dbReference type="PROSITE" id="PS51098">
    <property type="entry name" value="PTS_EIIB_TYPE_1"/>
    <property type="match status" value="1"/>
</dbReference>
<evidence type="ECO:0000256" key="8">
    <source>
        <dbReference type="ARBA" id="ARBA00022777"/>
    </source>
</evidence>
<keyword evidence="5" id="KW-0808">Transferase</keyword>
<protein>
    <submittedName>
        <fullName evidence="16">PTS system beta-glucosides-specific IIC component</fullName>
    </submittedName>
</protein>
<feature type="domain" description="PTS EIIA type-1" evidence="13">
    <location>
        <begin position="488"/>
        <end position="592"/>
    </location>
</feature>
<evidence type="ECO:0000259" key="14">
    <source>
        <dbReference type="PROSITE" id="PS51098"/>
    </source>
</evidence>
<dbReference type="NCBIfam" id="TIGR00830">
    <property type="entry name" value="PTBA"/>
    <property type="match status" value="1"/>
</dbReference>
<evidence type="ECO:0000256" key="12">
    <source>
        <dbReference type="SAM" id="Phobius"/>
    </source>
</evidence>
<dbReference type="Gene3D" id="3.30.1360.60">
    <property type="entry name" value="Glucose permease domain IIB"/>
    <property type="match status" value="1"/>
</dbReference>
<feature type="domain" description="PTS EIIB type-1" evidence="14">
    <location>
        <begin position="4"/>
        <end position="86"/>
    </location>
</feature>
<dbReference type="InterPro" id="IPR011055">
    <property type="entry name" value="Dup_hybrid_motif"/>
</dbReference>
<feature type="transmembrane region" description="Helical" evidence="12">
    <location>
        <begin position="174"/>
        <end position="193"/>
    </location>
</feature>
<keyword evidence="17" id="KW-1185">Reference proteome</keyword>
<evidence type="ECO:0000313" key="17">
    <source>
        <dbReference type="Proteomes" id="UP000242682"/>
    </source>
</evidence>
<dbReference type="SUPFAM" id="SSF55604">
    <property type="entry name" value="Glucose permease domain IIB"/>
    <property type="match status" value="1"/>
</dbReference>
<comment type="caution">
    <text evidence="16">The sequence shown here is derived from an EMBL/GenBank/DDBJ whole genome shotgun (WGS) entry which is preliminary data.</text>
</comment>
<feature type="transmembrane region" description="Helical" evidence="12">
    <location>
        <begin position="275"/>
        <end position="302"/>
    </location>
</feature>
<keyword evidence="4" id="KW-0762">Sugar transport</keyword>
<dbReference type="Pfam" id="PF02378">
    <property type="entry name" value="PTS_EIIC"/>
    <property type="match status" value="1"/>
</dbReference>
<dbReference type="OrthoDB" id="9769191at2"/>
<keyword evidence="3" id="KW-1003">Cell membrane</keyword>
<evidence type="ECO:0000259" key="13">
    <source>
        <dbReference type="PROSITE" id="PS51093"/>
    </source>
</evidence>
<dbReference type="EMBL" id="PYAT01000007">
    <property type="protein sequence ID" value="PSL36211.1"/>
    <property type="molecule type" value="Genomic_DNA"/>
</dbReference>
<dbReference type="RefSeq" id="WP_106533587.1">
    <property type="nucleotide sequence ID" value="NZ_PYAT01000007.1"/>
</dbReference>
<evidence type="ECO:0000259" key="15">
    <source>
        <dbReference type="PROSITE" id="PS51103"/>
    </source>
</evidence>
<sequence length="617" mass="66407">MDNKKLAAEIVDLVGGPDNINDLVHCATRLRFNLKDSKKAEREALEKHPGVLTVVHSGGQFQVVIGSHVSDVYKEIMKANSFDFSKETQGQDDKNASVMSKVLEIISGAFSPLIPVMAGAGMIKVLLTVLPMLGWLAEDSSTFKVLAAAGNSVFYFFPILLGITLGYKLKVNPYVAGAIGAALMEPNFTGLMAEGSEAAFMGVPIVLVDYATSVFPIFIAIGIYYFLEKLLNKIIHREVQLFLVPMVALMIMVPLTAIVFGPIGTYAGTWIATGISWLIGVSGILSGIIIGAGYTFLVVFGLHWGLAPITLENIKMGGDPIEAMAAATIFAQCGIAVGIYLRAKHDKELRALASSSTLTGLLAGVTEPIIYGLILRFKRLIPILMISSAVGGAINGHFGVKYTAYVFHNIFSFPIEKPMHIFVISVTLTFILALALTYIFGYETKNKTAVDEEREDTDALAPQPTDLKTESIYSPLIGKIVALKDVKDEVFASGAMGKGIAIDPSVGEVYSPVDGKVAAVFPTGHAIGVTTTNGTDILIHVGIDTVSLKGKYFTPLVKEGDAVRKGDKILEFDLEKIKEAGYETITPMIITMSNKEVDVFEREVKSVGKNDVLLTLI</sequence>
<gene>
    <name evidence="16" type="ORF">B0H99_10732</name>
</gene>
<dbReference type="SUPFAM" id="SSF51261">
    <property type="entry name" value="Duplicated hybrid motif"/>
    <property type="match status" value="1"/>
</dbReference>
<reference evidence="16 17" key="1">
    <citation type="submission" date="2018-03" db="EMBL/GenBank/DDBJ databases">
        <title>Genomic Encyclopedia of Type Strains, Phase III (KMG-III): the genomes of soil and plant-associated and newly described type strains.</title>
        <authorList>
            <person name="Whitman W."/>
        </authorList>
    </citation>
    <scope>NUCLEOTIDE SEQUENCE [LARGE SCALE GENOMIC DNA]</scope>
    <source>
        <strain evidence="16 17">CGMCC 1.12259</strain>
    </source>
</reference>
<evidence type="ECO:0000256" key="1">
    <source>
        <dbReference type="ARBA" id="ARBA00004651"/>
    </source>
</evidence>
<dbReference type="FunFam" id="2.70.70.10:FF:000001">
    <property type="entry name" value="PTS system glucose-specific IIA component"/>
    <property type="match status" value="1"/>
</dbReference>
<dbReference type="Pfam" id="PF00358">
    <property type="entry name" value="PTS_EIIA_1"/>
    <property type="match status" value="1"/>
</dbReference>
<feature type="transmembrane region" description="Helical" evidence="12">
    <location>
        <begin position="420"/>
        <end position="440"/>
    </location>
</feature>
<dbReference type="GO" id="GO:0005886">
    <property type="term" value="C:plasma membrane"/>
    <property type="evidence" value="ECO:0007669"/>
    <property type="project" value="UniProtKB-SubCell"/>
</dbReference>
<dbReference type="Proteomes" id="UP000242682">
    <property type="component" value="Unassembled WGS sequence"/>
</dbReference>
<comment type="subcellular location">
    <subcellularLocation>
        <location evidence="1">Cell membrane</location>
        <topology evidence="1">Multi-pass membrane protein</topology>
    </subcellularLocation>
</comment>
<dbReference type="InterPro" id="IPR003352">
    <property type="entry name" value="PTS_EIIC"/>
</dbReference>
<evidence type="ECO:0000256" key="4">
    <source>
        <dbReference type="ARBA" id="ARBA00022597"/>
    </source>
</evidence>
<feature type="transmembrane region" description="Helical" evidence="12">
    <location>
        <begin position="323"/>
        <end position="341"/>
    </location>
</feature>
<feature type="transmembrane region" description="Helical" evidence="12">
    <location>
        <begin position="239"/>
        <end position="263"/>
    </location>
</feature>
<feature type="active site" description="Phosphocysteine intermediate; for EIIB activity" evidence="11">
    <location>
        <position position="26"/>
    </location>
</feature>
<evidence type="ECO:0000256" key="11">
    <source>
        <dbReference type="PROSITE-ProRule" id="PRU00421"/>
    </source>
</evidence>
<dbReference type="PROSITE" id="PS51103">
    <property type="entry name" value="PTS_EIIC_TYPE_1"/>
    <property type="match status" value="1"/>
</dbReference>
<evidence type="ECO:0000256" key="5">
    <source>
        <dbReference type="ARBA" id="ARBA00022679"/>
    </source>
</evidence>
<dbReference type="CDD" id="cd00212">
    <property type="entry name" value="PTS_IIB_glc"/>
    <property type="match status" value="1"/>
</dbReference>
<feature type="transmembrane region" description="Helical" evidence="12">
    <location>
        <begin position="109"/>
        <end position="133"/>
    </location>
</feature>
<keyword evidence="6" id="KW-0598">Phosphotransferase system</keyword>
<dbReference type="FunFam" id="3.30.1360.60:FF:000001">
    <property type="entry name" value="PTS system glucose-specific IIBC component PtsG"/>
    <property type="match status" value="1"/>
</dbReference>
<dbReference type="Pfam" id="PF00367">
    <property type="entry name" value="PTS_EIIB"/>
    <property type="match status" value="1"/>
</dbReference>
<evidence type="ECO:0000256" key="6">
    <source>
        <dbReference type="ARBA" id="ARBA00022683"/>
    </source>
</evidence>